<dbReference type="EMBL" id="JAUOQI010000016">
    <property type="protein sequence ID" value="MDO6579177.1"/>
    <property type="molecule type" value="Genomic_DNA"/>
</dbReference>
<evidence type="ECO:0000313" key="2">
    <source>
        <dbReference type="EMBL" id="MDO6579177.1"/>
    </source>
</evidence>
<organism evidence="2 4">
    <name type="scientific">Alteromonas stellipolaris</name>
    <dbReference type="NCBI Taxonomy" id="233316"/>
    <lineage>
        <taxon>Bacteria</taxon>
        <taxon>Pseudomonadati</taxon>
        <taxon>Pseudomonadota</taxon>
        <taxon>Gammaproteobacteria</taxon>
        <taxon>Alteromonadales</taxon>
        <taxon>Alteromonadaceae</taxon>
        <taxon>Alteromonas/Salinimonas group</taxon>
        <taxon>Alteromonas</taxon>
    </lineage>
</organism>
<evidence type="ECO:0000313" key="4">
    <source>
        <dbReference type="Proteomes" id="UP001170717"/>
    </source>
</evidence>
<dbReference type="Proteomes" id="UP000056750">
    <property type="component" value="Chromosome"/>
</dbReference>
<dbReference type="GeneID" id="83259197"/>
<dbReference type="Proteomes" id="UP001170717">
    <property type="component" value="Unassembled WGS sequence"/>
</dbReference>
<gene>
    <name evidence="1" type="ORF">AVL57_15900</name>
    <name evidence="2" type="ORF">Q4527_17370</name>
</gene>
<dbReference type="InterPro" id="IPR026368">
    <property type="entry name" value="SWIM_PBPRA1643"/>
</dbReference>
<dbReference type="AlphaFoldDB" id="A0AAW7Z6L4"/>
<accession>A0AAW7Z6L4</accession>
<sequence>MSDKFFFKGRKDARQTTLTYGYERNASRIAGSKKYPLKLVVTNEARKQEVDALVAEAGLYADITVDTKEGAVESIQELTVLLNKKGTVTVEKVPARNEPCICGSGKKYKKCCG</sequence>
<dbReference type="Pfam" id="PF02810">
    <property type="entry name" value="SEC-C"/>
    <property type="match status" value="1"/>
</dbReference>
<keyword evidence="3" id="KW-1185">Reference proteome</keyword>
<proteinExistence type="predicted"/>
<dbReference type="KEGG" id="asq:AVL57_15900"/>
<reference evidence="1 3" key="1">
    <citation type="submission" date="2015-12" db="EMBL/GenBank/DDBJ databases">
        <title>Intraspecies pangenome expansion in the marine bacterium Alteromonas.</title>
        <authorList>
            <person name="Lopez-Perez M."/>
            <person name="Rodriguez-Valera F."/>
        </authorList>
    </citation>
    <scope>NUCLEOTIDE SEQUENCE [LARGE SCALE GENOMIC DNA]</scope>
    <source>
        <strain evidence="1 3">LMG 21861</strain>
    </source>
</reference>
<dbReference type="EMBL" id="CP013926">
    <property type="protein sequence ID" value="AMJ75318.1"/>
    <property type="molecule type" value="Genomic_DNA"/>
</dbReference>
<dbReference type="InterPro" id="IPR004027">
    <property type="entry name" value="SEC_C_motif"/>
</dbReference>
<reference evidence="2" key="2">
    <citation type="submission" date="2023-07" db="EMBL/GenBank/DDBJ databases">
        <title>Genome content predicts the carbon catabolic preferences of heterotrophic bacteria.</title>
        <authorList>
            <person name="Gralka M."/>
        </authorList>
    </citation>
    <scope>NUCLEOTIDE SEQUENCE</scope>
    <source>
        <strain evidence="2">F2M12</strain>
    </source>
</reference>
<evidence type="ECO:0000313" key="1">
    <source>
        <dbReference type="EMBL" id="AMJ75318.1"/>
    </source>
</evidence>
<dbReference type="SUPFAM" id="SSF103642">
    <property type="entry name" value="Sec-C motif"/>
    <property type="match status" value="1"/>
</dbReference>
<dbReference type="RefSeq" id="WP_057790115.1">
    <property type="nucleotide sequence ID" value="NZ_CANLMS010000001.1"/>
</dbReference>
<name>A0AAW7Z6L4_9ALTE</name>
<dbReference type="NCBIfam" id="TIGR04102">
    <property type="entry name" value="SWIM_PBPRA1643"/>
    <property type="match status" value="1"/>
</dbReference>
<evidence type="ECO:0000313" key="3">
    <source>
        <dbReference type="Proteomes" id="UP000056750"/>
    </source>
</evidence>
<protein>
    <submittedName>
        <fullName evidence="2">SEC-C metal-binding domain-containing protein</fullName>
    </submittedName>
    <submittedName>
        <fullName evidence="1">Zinc chelation protein SecC</fullName>
    </submittedName>
</protein>
<dbReference type="Gene3D" id="3.10.450.50">
    <property type="match status" value="1"/>
</dbReference>